<proteinExistence type="predicted"/>
<gene>
    <name evidence="2" type="ORF">IPJ27_09490</name>
</gene>
<protein>
    <submittedName>
        <fullName evidence="2">Autotransporter outer membrane beta-barrel domain-containing protein</fullName>
    </submittedName>
</protein>
<reference evidence="2 3" key="1">
    <citation type="submission" date="2020-10" db="EMBL/GenBank/DDBJ databases">
        <title>Connecting structure to function with the recovery of over 1000 high-quality activated sludge metagenome-assembled genomes encoding full-length rRNA genes using long-read sequencing.</title>
        <authorList>
            <person name="Singleton C.M."/>
            <person name="Petriglieri F."/>
            <person name="Kristensen J.M."/>
            <person name="Kirkegaard R.H."/>
            <person name="Michaelsen T.Y."/>
            <person name="Andersen M.H."/>
            <person name="Karst S.M."/>
            <person name="Dueholm M.S."/>
            <person name="Nielsen P.H."/>
            <person name="Albertsen M."/>
        </authorList>
    </citation>
    <scope>NUCLEOTIDE SEQUENCE [LARGE SCALE GENOMIC DNA]</scope>
    <source>
        <strain evidence="2">EsbW_18-Q3-R4-48_BATAC.285</strain>
    </source>
</reference>
<dbReference type="PROSITE" id="PS51208">
    <property type="entry name" value="AUTOTRANSPORTER"/>
    <property type="match status" value="1"/>
</dbReference>
<name>A0A935PX52_9PROT</name>
<dbReference type="AlphaFoldDB" id="A0A935PX52"/>
<dbReference type="EMBL" id="JADJMH010000006">
    <property type="protein sequence ID" value="MBK7674969.1"/>
    <property type="molecule type" value="Genomic_DNA"/>
</dbReference>
<dbReference type="Pfam" id="PF03797">
    <property type="entry name" value="Autotransporter"/>
    <property type="match status" value="1"/>
</dbReference>
<dbReference type="InterPro" id="IPR005546">
    <property type="entry name" value="Autotransporte_beta"/>
</dbReference>
<sequence length="190" mass="20411">MLSGYYQWGSTVVARGYFNAGNAASSTGSPDTNIWALRARLEWDDFADRAGLRLNPYGEVSYARANMDAYSEAGRAFPAHFDSRTDDATDLRIGVHGAYPLALGNRTALIGLAEGVHRFQGEASAVSGKLLGPGGFSFNFDGPSYDQNWFRAGIGVESTIAGGKAFFMVNGATRGETPSVWVSARYQLAF</sequence>
<dbReference type="Proteomes" id="UP000697998">
    <property type="component" value="Unassembled WGS sequence"/>
</dbReference>
<dbReference type="SUPFAM" id="SSF103515">
    <property type="entry name" value="Autotransporter"/>
    <property type="match status" value="1"/>
</dbReference>
<evidence type="ECO:0000259" key="1">
    <source>
        <dbReference type="PROSITE" id="PS51208"/>
    </source>
</evidence>
<accession>A0A935PX52</accession>
<dbReference type="InterPro" id="IPR036709">
    <property type="entry name" value="Autotransporte_beta_dom_sf"/>
</dbReference>
<organism evidence="2 3">
    <name type="scientific">Candidatus Accumulibacter proximus</name>
    <dbReference type="NCBI Taxonomy" id="2954385"/>
    <lineage>
        <taxon>Bacteria</taxon>
        <taxon>Pseudomonadati</taxon>
        <taxon>Pseudomonadota</taxon>
        <taxon>Betaproteobacteria</taxon>
        <taxon>Candidatus Accumulibacter</taxon>
    </lineage>
</organism>
<evidence type="ECO:0000313" key="2">
    <source>
        <dbReference type="EMBL" id="MBK7674969.1"/>
    </source>
</evidence>
<feature type="domain" description="Autotransporter" evidence="1">
    <location>
        <begin position="1"/>
        <end position="190"/>
    </location>
</feature>
<dbReference type="Gene3D" id="2.40.128.130">
    <property type="entry name" value="Autotransporter beta-domain"/>
    <property type="match status" value="1"/>
</dbReference>
<evidence type="ECO:0000313" key="3">
    <source>
        <dbReference type="Proteomes" id="UP000697998"/>
    </source>
</evidence>
<comment type="caution">
    <text evidence="2">The sequence shown here is derived from an EMBL/GenBank/DDBJ whole genome shotgun (WGS) entry which is preliminary data.</text>
</comment>